<organism evidence="1 2">
    <name type="scientific">Claviceps pusilla</name>
    <dbReference type="NCBI Taxonomy" id="123648"/>
    <lineage>
        <taxon>Eukaryota</taxon>
        <taxon>Fungi</taxon>
        <taxon>Dikarya</taxon>
        <taxon>Ascomycota</taxon>
        <taxon>Pezizomycotina</taxon>
        <taxon>Sordariomycetes</taxon>
        <taxon>Hypocreomycetidae</taxon>
        <taxon>Hypocreales</taxon>
        <taxon>Clavicipitaceae</taxon>
        <taxon>Claviceps</taxon>
    </lineage>
</organism>
<dbReference type="Gene3D" id="2.60.40.3960">
    <property type="entry name" value="Velvet domain"/>
    <property type="match status" value="1"/>
</dbReference>
<dbReference type="Proteomes" id="UP000748025">
    <property type="component" value="Unassembled WGS sequence"/>
</dbReference>
<name>A0A9P7NIT6_9HYPO</name>
<dbReference type="EMBL" id="SRPW01000058">
    <property type="protein sequence ID" value="KAG6018186.1"/>
    <property type="molecule type" value="Genomic_DNA"/>
</dbReference>
<accession>A0A9P7NIT6</accession>
<dbReference type="AlphaFoldDB" id="A0A9P7NIT6"/>
<comment type="caution">
    <text evidence="1">The sequence shown here is derived from an EMBL/GenBank/DDBJ whole genome shotgun (WGS) entry which is preliminary data.</text>
</comment>
<dbReference type="OrthoDB" id="5399926at2759"/>
<keyword evidence="2" id="KW-1185">Reference proteome</keyword>
<evidence type="ECO:0000313" key="1">
    <source>
        <dbReference type="EMBL" id="KAG6018186.1"/>
    </source>
</evidence>
<dbReference type="InterPro" id="IPR038491">
    <property type="entry name" value="Velvet_dom_sf"/>
</dbReference>
<sequence length="154" mass="16569">MAETKVFVQPPRRVQVGASLHPPIVVVMSSPAGTYRGNLFADAHVHHNENAESFRDALNGGKTANGFVGQAQTAQKDVCLFSWPDLAFAVSGSFSLRIDVFEANGAGATIIGSVRTREIIVTEEPVLGKAVLPEERQALQIAKDWGSLPQAFRI</sequence>
<proteinExistence type="predicted"/>
<evidence type="ECO:0000313" key="2">
    <source>
        <dbReference type="Proteomes" id="UP000748025"/>
    </source>
</evidence>
<reference evidence="1" key="1">
    <citation type="journal article" date="2020" name="bioRxiv">
        <title>Whole genome comparisons of ergot fungi reveals the divergence and evolution of species within the genus Claviceps are the result of varying mechanisms driving genome evolution and host range expansion.</title>
        <authorList>
            <person name="Wyka S.A."/>
            <person name="Mondo S.J."/>
            <person name="Liu M."/>
            <person name="Dettman J."/>
            <person name="Nalam V."/>
            <person name="Broders K.D."/>
        </authorList>
    </citation>
    <scope>NUCLEOTIDE SEQUENCE</scope>
    <source>
        <strain evidence="1">CCC 602</strain>
    </source>
</reference>
<protein>
    <recommendedName>
        <fullName evidence="3">Velvet domain-containing protein</fullName>
    </recommendedName>
</protein>
<gene>
    <name evidence="1" type="ORF">E4U43_007269</name>
</gene>
<evidence type="ECO:0008006" key="3">
    <source>
        <dbReference type="Google" id="ProtNLM"/>
    </source>
</evidence>